<dbReference type="GO" id="GO:0140359">
    <property type="term" value="F:ABC-type transporter activity"/>
    <property type="evidence" value="ECO:0007669"/>
    <property type="project" value="InterPro"/>
</dbReference>
<dbReference type="PROSITE" id="PS00211">
    <property type="entry name" value="ABC_TRANSPORTER_1"/>
    <property type="match status" value="1"/>
</dbReference>
<reference evidence="12 13" key="1">
    <citation type="submission" date="2021-06" db="EMBL/GenBank/DDBJ databases">
        <title>Caerostris darwini draft genome.</title>
        <authorList>
            <person name="Kono N."/>
            <person name="Arakawa K."/>
        </authorList>
    </citation>
    <scope>NUCLEOTIDE SEQUENCE [LARGE SCALE GENOMIC DNA]</scope>
</reference>
<evidence type="ECO:0000256" key="5">
    <source>
        <dbReference type="ARBA" id="ARBA00022741"/>
    </source>
</evidence>
<dbReference type="InterPro" id="IPR027417">
    <property type="entry name" value="P-loop_NTPase"/>
</dbReference>
<accession>A0AAV4MQ49</accession>
<dbReference type="InterPro" id="IPR017871">
    <property type="entry name" value="ABC_transporter-like_CS"/>
</dbReference>
<dbReference type="SUPFAM" id="SSF52540">
    <property type="entry name" value="P-loop containing nucleoside triphosphate hydrolases"/>
    <property type="match status" value="1"/>
</dbReference>
<dbReference type="AlphaFoldDB" id="A0AAV4MQ49"/>
<feature type="transmembrane region" description="Helical" evidence="10">
    <location>
        <begin position="438"/>
        <end position="459"/>
    </location>
</feature>
<comment type="caution">
    <text evidence="12">The sequence shown here is derived from an EMBL/GenBank/DDBJ whole genome shotgun (WGS) entry which is preliminary data.</text>
</comment>
<feature type="transmembrane region" description="Helical" evidence="10">
    <location>
        <begin position="409"/>
        <end position="426"/>
    </location>
</feature>
<keyword evidence="4 10" id="KW-0812">Transmembrane</keyword>
<comment type="similarity">
    <text evidence="2">Belongs to the ABC transporter superfamily. ABCG family. Eye pigment precursor importer (TC 3.A.1.204) subfamily.</text>
</comment>
<dbReference type="InterPro" id="IPR050352">
    <property type="entry name" value="ABCG_transporters"/>
</dbReference>
<feature type="compositionally biased region" description="Low complexity" evidence="9">
    <location>
        <begin position="632"/>
        <end position="652"/>
    </location>
</feature>
<dbReference type="PANTHER" id="PTHR48041:SF78">
    <property type="entry name" value="ABC TRANSPORTER EXPRESSED IN TRACHEA, ISOFORM A"/>
    <property type="match status" value="1"/>
</dbReference>
<dbReference type="GO" id="GO:0005886">
    <property type="term" value="C:plasma membrane"/>
    <property type="evidence" value="ECO:0007669"/>
    <property type="project" value="TreeGrafter"/>
</dbReference>
<proteinExistence type="inferred from homology"/>
<keyword evidence="3" id="KW-0813">Transport</keyword>
<keyword evidence="8 10" id="KW-0472">Membrane</keyword>
<dbReference type="Proteomes" id="UP001054837">
    <property type="component" value="Unassembled WGS sequence"/>
</dbReference>
<protein>
    <submittedName>
        <fullName evidence="12">ATP-binding cassette sub-family G member 1</fullName>
    </submittedName>
</protein>
<evidence type="ECO:0000256" key="4">
    <source>
        <dbReference type="ARBA" id="ARBA00022692"/>
    </source>
</evidence>
<feature type="domain" description="ABC transporter" evidence="11">
    <location>
        <begin position="71"/>
        <end position="304"/>
    </location>
</feature>
<feature type="transmembrane region" description="Helical" evidence="10">
    <location>
        <begin position="479"/>
        <end position="504"/>
    </location>
</feature>
<dbReference type="SMART" id="SM00382">
    <property type="entry name" value="AAA"/>
    <property type="match status" value="1"/>
</dbReference>
<evidence type="ECO:0000256" key="8">
    <source>
        <dbReference type="ARBA" id="ARBA00023136"/>
    </source>
</evidence>
<keyword evidence="5" id="KW-0547">Nucleotide-binding</keyword>
<dbReference type="Pfam" id="PF01061">
    <property type="entry name" value="ABC2_membrane"/>
    <property type="match status" value="1"/>
</dbReference>
<dbReference type="InterPro" id="IPR003593">
    <property type="entry name" value="AAA+_ATPase"/>
</dbReference>
<feature type="transmembrane region" description="Helical" evidence="10">
    <location>
        <begin position="546"/>
        <end position="567"/>
    </location>
</feature>
<evidence type="ECO:0000256" key="6">
    <source>
        <dbReference type="ARBA" id="ARBA00022840"/>
    </source>
</evidence>
<evidence type="ECO:0000256" key="10">
    <source>
        <dbReference type="SAM" id="Phobius"/>
    </source>
</evidence>
<evidence type="ECO:0000259" key="11">
    <source>
        <dbReference type="PROSITE" id="PS50893"/>
    </source>
</evidence>
<sequence length="670" mass="73140">MAELVSIQKFDSPPGLNTPPQWAVRVLVPPAVAKGKEAATWVSTPTGTYEIHADSPPGSASCYSRCPPVNLEWSNIALNHKGKPILKGVSGNCGTGELTAIMGPSGAGKSTLLNVLSGFTRAKVSGRINVNGAPRDMRVFRKLSCYIMQDDYLLPHLTVRESIQLAAQLKIPSHVSRQERENAVDECLESLGLAERRDNKASQLSGGQRKRLCIAQELVSNPPLIFLDEPTSGLDSSSCLQCIQLLKSLAQEGRTVICTIHQPSARVFENFDKLYMLAEGQCIYRGSTLNLIPFLKDQGLNCPQYHNPADFATEVAAGEHGEWIWKLKKATDDNEDTLSLTDFDGRSEPLLQASTLCLLEEGGSSLLQENALEDSFGGYATSSWNQFKVLTYRSLICTLREPMATQLRFFAHIVVGLLLGMLYFGIGDDASKIFNNSGFLFFSLLFLIFTAMMPTVLTFPMEKTIFAREYINSWYSTRIYYLAKTVSEIPFQILFPVIYCSIVYWMTSQPNDLVRFGLFVVSSIMISLVAQSVGLLIGAATSVQNAVFLAPVVSIPILLFSGFLSAWKPYRPTSSGSRTSPTSATPTRACCWPSTGCPVQSCSATRFSALSKSPATSSRKWTCWGATCTSTTLPSGVSSSSSDSSPITCSTTRWSTTGEEIPSPSLGKRF</sequence>
<organism evidence="12 13">
    <name type="scientific">Caerostris darwini</name>
    <dbReference type="NCBI Taxonomy" id="1538125"/>
    <lineage>
        <taxon>Eukaryota</taxon>
        <taxon>Metazoa</taxon>
        <taxon>Ecdysozoa</taxon>
        <taxon>Arthropoda</taxon>
        <taxon>Chelicerata</taxon>
        <taxon>Arachnida</taxon>
        <taxon>Araneae</taxon>
        <taxon>Araneomorphae</taxon>
        <taxon>Entelegynae</taxon>
        <taxon>Araneoidea</taxon>
        <taxon>Araneidae</taxon>
        <taxon>Caerostris</taxon>
    </lineage>
</organism>
<evidence type="ECO:0000256" key="1">
    <source>
        <dbReference type="ARBA" id="ARBA00004141"/>
    </source>
</evidence>
<dbReference type="CDD" id="cd03213">
    <property type="entry name" value="ABCG_EPDR"/>
    <property type="match status" value="1"/>
</dbReference>
<dbReference type="InterPro" id="IPR003439">
    <property type="entry name" value="ABC_transporter-like_ATP-bd"/>
</dbReference>
<evidence type="ECO:0000256" key="7">
    <source>
        <dbReference type="ARBA" id="ARBA00022989"/>
    </source>
</evidence>
<dbReference type="Pfam" id="PF00005">
    <property type="entry name" value="ABC_tran"/>
    <property type="match status" value="1"/>
</dbReference>
<evidence type="ECO:0000256" key="2">
    <source>
        <dbReference type="ARBA" id="ARBA00005814"/>
    </source>
</evidence>
<dbReference type="FunFam" id="3.40.50.300:FF:001077">
    <property type="entry name" value="Uncharacterized protein, isoform A"/>
    <property type="match status" value="1"/>
</dbReference>
<dbReference type="GO" id="GO:0005524">
    <property type="term" value="F:ATP binding"/>
    <property type="evidence" value="ECO:0007669"/>
    <property type="project" value="UniProtKB-KW"/>
</dbReference>
<dbReference type="Gene3D" id="3.40.50.300">
    <property type="entry name" value="P-loop containing nucleotide triphosphate hydrolases"/>
    <property type="match status" value="1"/>
</dbReference>
<gene>
    <name evidence="12" type="primary">ABCG1</name>
    <name evidence="12" type="ORF">CDAR_419791</name>
</gene>
<dbReference type="GO" id="GO:0016887">
    <property type="term" value="F:ATP hydrolysis activity"/>
    <property type="evidence" value="ECO:0007669"/>
    <property type="project" value="InterPro"/>
</dbReference>
<dbReference type="PANTHER" id="PTHR48041">
    <property type="entry name" value="ABC TRANSPORTER G FAMILY MEMBER 28"/>
    <property type="match status" value="1"/>
</dbReference>
<evidence type="ECO:0000313" key="13">
    <source>
        <dbReference type="Proteomes" id="UP001054837"/>
    </source>
</evidence>
<comment type="subcellular location">
    <subcellularLocation>
        <location evidence="1">Membrane</location>
        <topology evidence="1">Multi-pass membrane protein</topology>
    </subcellularLocation>
</comment>
<dbReference type="EMBL" id="BPLQ01000747">
    <property type="protein sequence ID" value="GIX74477.1"/>
    <property type="molecule type" value="Genomic_DNA"/>
</dbReference>
<evidence type="ECO:0000256" key="9">
    <source>
        <dbReference type="SAM" id="MobiDB-lite"/>
    </source>
</evidence>
<name>A0AAV4MQ49_9ARAC</name>
<evidence type="ECO:0000313" key="12">
    <source>
        <dbReference type="EMBL" id="GIX74477.1"/>
    </source>
</evidence>
<dbReference type="PROSITE" id="PS50893">
    <property type="entry name" value="ABC_TRANSPORTER_2"/>
    <property type="match status" value="1"/>
</dbReference>
<keyword evidence="7 10" id="KW-1133">Transmembrane helix</keyword>
<evidence type="ECO:0000256" key="3">
    <source>
        <dbReference type="ARBA" id="ARBA00022448"/>
    </source>
</evidence>
<feature type="transmembrane region" description="Helical" evidence="10">
    <location>
        <begin position="516"/>
        <end position="540"/>
    </location>
</feature>
<keyword evidence="6 12" id="KW-0067">ATP-binding</keyword>
<dbReference type="InterPro" id="IPR013525">
    <property type="entry name" value="ABC2_TM"/>
</dbReference>
<feature type="region of interest" description="Disordered" evidence="9">
    <location>
        <begin position="632"/>
        <end position="670"/>
    </location>
</feature>
<keyword evidence="13" id="KW-1185">Reference proteome</keyword>